<keyword evidence="2" id="KW-0694">RNA-binding</keyword>
<dbReference type="PANTHER" id="PTHR47864">
    <property type="entry name" value="TRANSMEMBRANE PROTEIN"/>
    <property type="match status" value="1"/>
</dbReference>
<evidence type="ECO:0000313" key="9">
    <source>
        <dbReference type="EMBL" id="KAK1318658.1"/>
    </source>
</evidence>
<organism evidence="9 10">
    <name type="scientific">Acorus calamus</name>
    <name type="common">Sweet flag</name>
    <dbReference type="NCBI Taxonomy" id="4465"/>
    <lineage>
        <taxon>Eukaryota</taxon>
        <taxon>Viridiplantae</taxon>
        <taxon>Streptophyta</taxon>
        <taxon>Embryophyta</taxon>
        <taxon>Tracheophyta</taxon>
        <taxon>Spermatophyta</taxon>
        <taxon>Magnoliopsida</taxon>
        <taxon>Liliopsida</taxon>
        <taxon>Acoraceae</taxon>
        <taxon>Acorus</taxon>
    </lineage>
</organism>
<evidence type="ECO:0000256" key="7">
    <source>
        <dbReference type="SAM" id="MobiDB-lite"/>
    </source>
</evidence>
<dbReference type="PRINTS" id="PR00974">
    <property type="entry name" value="RIBOSOMALS18"/>
</dbReference>
<dbReference type="Gene3D" id="4.10.640.10">
    <property type="entry name" value="Ribosomal protein S18"/>
    <property type="match status" value="1"/>
</dbReference>
<dbReference type="GO" id="GO:0019843">
    <property type="term" value="F:rRNA binding"/>
    <property type="evidence" value="ECO:0007669"/>
    <property type="project" value="UniProtKB-KW"/>
</dbReference>
<dbReference type="NCBIfam" id="TIGR00165">
    <property type="entry name" value="S18"/>
    <property type="match status" value="1"/>
</dbReference>
<accession>A0AAV9EY20</accession>
<dbReference type="Pfam" id="PF01084">
    <property type="entry name" value="Ribosomal_S18"/>
    <property type="match status" value="1"/>
</dbReference>
<dbReference type="GO" id="GO:0005840">
    <property type="term" value="C:ribosome"/>
    <property type="evidence" value="ECO:0007669"/>
    <property type="project" value="UniProtKB-KW"/>
</dbReference>
<reference evidence="9" key="1">
    <citation type="journal article" date="2023" name="Nat. Commun.">
        <title>Diploid and tetraploid genomes of Acorus and the evolution of monocots.</title>
        <authorList>
            <person name="Ma L."/>
            <person name="Liu K.W."/>
            <person name="Li Z."/>
            <person name="Hsiao Y.Y."/>
            <person name="Qi Y."/>
            <person name="Fu T."/>
            <person name="Tang G.D."/>
            <person name="Zhang D."/>
            <person name="Sun W.H."/>
            <person name="Liu D.K."/>
            <person name="Li Y."/>
            <person name="Chen G.Z."/>
            <person name="Liu X.D."/>
            <person name="Liao X.Y."/>
            <person name="Jiang Y.T."/>
            <person name="Yu X."/>
            <person name="Hao Y."/>
            <person name="Huang J."/>
            <person name="Zhao X.W."/>
            <person name="Ke S."/>
            <person name="Chen Y.Y."/>
            <person name="Wu W.L."/>
            <person name="Hsu J.L."/>
            <person name="Lin Y.F."/>
            <person name="Huang M.D."/>
            <person name="Li C.Y."/>
            <person name="Huang L."/>
            <person name="Wang Z.W."/>
            <person name="Zhao X."/>
            <person name="Zhong W.Y."/>
            <person name="Peng D.H."/>
            <person name="Ahmad S."/>
            <person name="Lan S."/>
            <person name="Zhang J.S."/>
            <person name="Tsai W.C."/>
            <person name="Van de Peer Y."/>
            <person name="Liu Z.J."/>
        </authorList>
    </citation>
    <scope>NUCLEOTIDE SEQUENCE</scope>
    <source>
        <strain evidence="9">CP</strain>
    </source>
</reference>
<evidence type="ECO:0000259" key="8">
    <source>
        <dbReference type="Pfam" id="PF12776"/>
    </source>
</evidence>
<keyword evidence="4 6" id="KW-0687">Ribonucleoprotein</keyword>
<dbReference type="InterPro" id="IPR055314">
    <property type="entry name" value="At2g29880-like"/>
</dbReference>
<evidence type="ECO:0000256" key="1">
    <source>
        <dbReference type="ARBA" id="ARBA00022730"/>
    </source>
</evidence>
<dbReference type="SUPFAM" id="SSF46911">
    <property type="entry name" value="Ribosomal protein S18"/>
    <property type="match status" value="1"/>
</dbReference>
<evidence type="ECO:0000313" key="10">
    <source>
        <dbReference type="Proteomes" id="UP001180020"/>
    </source>
</evidence>
<evidence type="ECO:0000256" key="5">
    <source>
        <dbReference type="ARBA" id="ARBA00035266"/>
    </source>
</evidence>
<evidence type="ECO:0000256" key="6">
    <source>
        <dbReference type="RuleBase" id="RU003910"/>
    </source>
</evidence>
<keyword evidence="1" id="KW-0699">rRNA-binding</keyword>
<protein>
    <recommendedName>
        <fullName evidence="5">Small ribosomal subunit protein bS18c</fullName>
    </recommendedName>
</protein>
<dbReference type="InterPro" id="IPR001648">
    <property type="entry name" value="Ribosomal_bS18"/>
</dbReference>
<name>A0AAV9EY20_ACOCL</name>
<dbReference type="GO" id="GO:0003735">
    <property type="term" value="F:structural constituent of ribosome"/>
    <property type="evidence" value="ECO:0007669"/>
    <property type="project" value="InterPro"/>
</dbReference>
<dbReference type="Pfam" id="PF12776">
    <property type="entry name" value="Myb_DNA-bind_3"/>
    <property type="match status" value="1"/>
</dbReference>
<dbReference type="EMBL" id="JAUJYO010000004">
    <property type="protein sequence ID" value="KAK1318658.1"/>
    <property type="molecule type" value="Genomic_DNA"/>
</dbReference>
<dbReference type="Proteomes" id="UP001180020">
    <property type="component" value="Unassembled WGS sequence"/>
</dbReference>
<dbReference type="HAMAP" id="MF_00270">
    <property type="entry name" value="Ribosomal_bS18"/>
    <property type="match status" value="1"/>
</dbReference>
<dbReference type="InterPro" id="IPR024752">
    <property type="entry name" value="Myb/SANT-like_dom"/>
</dbReference>
<evidence type="ECO:0000256" key="4">
    <source>
        <dbReference type="ARBA" id="ARBA00023274"/>
    </source>
</evidence>
<dbReference type="GO" id="GO:1990904">
    <property type="term" value="C:ribonucleoprotein complex"/>
    <property type="evidence" value="ECO:0007669"/>
    <property type="project" value="UniProtKB-KW"/>
</dbReference>
<dbReference type="InterPro" id="IPR036870">
    <property type="entry name" value="Ribosomal_bS18_sf"/>
</dbReference>
<evidence type="ECO:0000256" key="2">
    <source>
        <dbReference type="ARBA" id="ARBA00022884"/>
    </source>
</evidence>
<gene>
    <name evidence="9" type="ORF">QJS10_CPB04g01314</name>
</gene>
<sequence length="206" mass="23899">MEKDKNKGKGKGNTDTAGMYSQWNQDESEELLALLVDACGRGWRDASGSLPKQLVEARILSRLNSKLGCKKTFTQYQSRNKYFKRRFVQFEDLMRHSSGFGWDPNTKKFTADPEVWEEFFKNVRFLANFITKSGIIIKRRKTGISAKAQRKVAREIKTARAFGLMPFTTMGMKTFIFGKMMEDTEENYEFDKSGLSLMQRKHHFES</sequence>
<reference evidence="9" key="2">
    <citation type="submission" date="2023-06" db="EMBL/GenBank/DDBJ databases">
        <authorList>
            <person name="Ma L."/>
            <person name="Liu K.-W."/>
            <person name="Li Z."/>
            <person name="Hsiao Y.-Y."/>
            <person name="Qi Y."/>
            <person name="Fu T."/>
            <person name="Tang G."/>
            <person name="Zhang D."/>
            <person name="Sun W.-H."/>
            <person name="Liu D.-K."/>
            <person name="Li Y."/>
            <person name="Chen G.-Z."/>
            <person name="Liu X.-D."/>
            <person name="Liao X.-Y."/>
            <person name="Jiang Y.-T."/>
            <person name="Yu X."/>
            <person name="Hao Y."/>
            <person name="Huang J."/>
            <person name="Zhao X.-W."/>
            <person name="Ke S."/>
            <person name="Chen Y.-Y."/>
            <person name="Wu W.-L."/>
            <person name="Hsu J.-L."/>
            <person name="Lin Y.-F."/>
            <person name="Huang M.-D."/>
            <person name="Li C.-Y."/>
            <person name="Huang L."/>
            <person name="Wang Z.-W."/>
            <person name="Zhao X."/>
            <person name="Zhong W.-Y."/>
            <person name="Peng D.-H."/>
            <person name="Ahmad S."/>
            <person name="Lan S."/>
            <person name="Zhang J.-S."/>
            <person name="Tsai W.-C."/>
            <person name="Van De Peer Y."/>
            <person name="Liu Z.-J."/>
        </authorList>
    </citation>
    <scope>NUCLEOTIDE SEQUENCE</scope>
    <source>
        <strain evidence="9">CP</strain>
        <tissue evidence="9">Leaves</tissue>
    </source>
</reference>
<comment type="similarity">
    <text evidence="6">Belongs to the bacterial ribosomal protein bS18 family.</text>
</comment>
<dbReference type="AlphaFoldDB" id="A0AAV9EY20"/>
<comment type="caution">
    <text evidence="9">The sequence shown here is derived from an EMBL/GenBank/DDBJ whole genome shotgun (WGS) entry which is preliminary data.</text>
</comment>
<evidence type="ECO:0000256" key="3">
    <source>
        <dbReference type="ARBA" id="ARBA00022980"/>
    </source>
</evidence>
<dbReference type="GO" id="GO:0006412">
    <property type="term" value="P:translation"/>
    <property type="evidence" value="ECO:0007669"/>
    <property type="project" value="InterPro"/>
</dbReference>
<feature type="region of interest" description="Disordered" evidence="7">
    <location>
        <begin position="1"/>
        <end position="20"/>
    </location>
</feature>
<keyword evidence="3 6" id="KW-0689">Ribosomal protein</keyword>
<dbReference type="PANTHER" id="PTHR47864:SF2">
    <property type="entry name" value="MYB_SANT-LIKE DNA-BINDING DOMAIN PROTEIN"/>
    <property type="match status" value="1"/>
</dbReference>
<keyword evidence="10" id="KW-1185">Reference proteome</keyword>
<proteinExistence type="inferred from homology"/>
<feature type="domain" description="Myb/SANT-like" evidence="8">
    <location>
        <begin position="22"/>
        <end position="119"/>
    </location>
</feature>